<evidence type="ECO:0000256" key="1">
    <source>
        <dbReference type="ARBA" id="ARBA00004609"/>
    </source>
</evidence>
<keyword evidence="5 13" id="KW-0472">Membrane</keyword>
<evidence type="ECO:0000259" key="15">
    <source>
        <dbReference type="PROSITE" id="PS51551"/>
    </source>
</evidence>
<dbReference type="GO" id="GO:0046875">
    <property type="term" value="F:ephrin receptor binding"/>
    <property type="evidence" value="ECO:0007669"/>
    <property type="project" value="InterPro"/>
</dbReference>
<evidence type="ECO:0000256" key="5">
    <source>
        <dbReference type="ARBA" id="ARBA00023136"/>
    </source>
</evidence>
<evidence type="ECO:0000313" key="17">
    <source>
        <dbReference type="RefSeq" id="XP_031432057.1"/>
    </source>
</evidence>
<keyword evidence="8" id="KW-0449">Lipoprotein</keyword>
<dbReference type="FunFam" id="2.60.40.420:FF:000057">
    <property type="entry name" value="Ephrin A4"/>
    <property type="match status" value="1"/>
</dbReference>
<dbReference type="PROSITE" id="PS51551">
    <property type="entry name" value="EPHRIN_RBD_2"/>
    <property type="match status" value="1"/>
</dbReference>
<dbReference type="InterPro" id="IPR031328">
    <property type="entry name" value="Ephrin"/>
</dbReference>
<dbReference type="GO" id="GO:0007411">
    <property type="term" value="P:axon guidance"/>
    <property type="evidence" value="ECO:0007669"/>
    <property type="project" value="TreeGrafter"/>
</dbReference>
<dbReference type="PANTHER" id="PTHR11304">
    <property type="entry name" value="EPHRIN"/>
    <property type="match status" value="1"/>
</dbReference>
<evidence type="ECO:0000256" key="3">
    <source>
        <dbReference type="ARBA" id="ARBA00022622"/>
    </source>
</evidence>
<evidence type="ECO:0000256" key="10">
    <source>
        <dbReference type="ARBA" id="ARBA00069523"/>
    </source>
</evidence>
<gene>
    <name evidence="17" type="primary">si:dkey-246i14.3</name>
</gene>
<dbReference type="RefSeq" id="XP_031432057.1">
    <property type="nucleotide sequence ID" value="XM_031576197.2"/>
</dbReference>
<dbReference type="InterPro" id="IPR001799">
    <property type="entry name" value="Ephrin_RBD"/>
</dbReference>
<dbReference type="GO" id="GO:0098552">
    <property type="term" value="C:side of membrane"/>
    <property type="evidence" value="ECO:0007669"/>
    <property type="project" value="UniProtKB-KW"/>
</dbReference>
<dbReference type="PANTHER" id="PTHR11304:SF42">
    <property type="entry name" value="EPHRIN-A4"/>
    <property type="match status" value="1"/>
</dbReference>
<accession>A0A6P8G924</accession>
<dbReference type="SUPFAM" id="SSF49503">
    <property type="entry name" value="Cupredoxins"/>
    <property type="match status" value="1"/>
</dbReference>
<comment type="subcellular location">
    <subcellularLocation>
        <location evidence="1">Cell membrane</location>
        <topology evidence="1">Lipid-anchor</topology>
        <topology evidence="1">GPI-anchor</topology>
    </subcellularLocation>
</comment>
<evidence type="ECO:0000256" key="7">
    <source>
        <dbReference type="ARBA" id="ARBA00023180"/>
    </source>
</evidence>
<keyword evidence="7" id="KW-0325">Glycoprotein</keyword>
<protein>
    <recommendedName>
        <fullName evidence="10">Ephrin-A4</fullName>
    </recommendedName>
    <alternativeName>
        <fullName evidence="11">EPH-related receptor tyrosine kinase ligand 4</fullName>
    </alternativeName>
</protein>
<dbReference type="GO" id="GO:0048013">
    <property type="term" value="P:ephrin receptor signaling pathway"/>
    <property type="evidence" value="ECO:0007669"/>
    <property type="project" value="InterPro"/>
</dbReference>
<dbReference type="GO" id="GO:0005886">
    <property type="term" value="C:plasma membrane"/>
    <property type="evidence" value="ECO:0007669"/>
    <property type="project" value="UniProtKB-SubCell"/>
</dbReference>
<dbReference type="Gene3D" id="2.60.40.420">
    <property type="entry name" value="Cupredoxins - blue copper proteins"/>
    <property type="match status" value="1"/>
</dbReference>
<evidence type="ECO:0000256" key="4">
    <source>
        <dbReference type="ARBA" id="ARBA00022729"/>
    </source>
</evidence>
<feature type="region of interest" description="Disordered" evidence="14">
    <location>
        <begin position="164"/>
        <end position="186"/>
    </location>
</feature>
<dbReference type="InterPro" id="IPR008972">
    <property type="entry name" value="Cupredoxin"/>
</dbReference>
<evidence type="ECO:0000256" key="6">
    <source>
        <dbReference type="ARBA" id="ARBA00023157"/>
    </source>
</evidence>
<keyword evidence="3" id="KW-0336">GPI-anchor</keyword>
<keyword evidence="4" id="KW-0732">Signal</keyword>
<dbReference type="Pfam" id="PF00812">
    <property type="entry name" value="Ephrin"/>
    <property type="match status" value="1"/>
</dbReference>
<evidence type="ECO:0000256" key="13">
    <source>
        <dbReference type="RuleBase" id="RU004375"/>
    </source>
</evidence>
<evidence type="ECO:0000256" key="8">
    <source>
        <dbReference type="ARBA" id="ARBA00023288"/>
    </source>
</evidence>
<organism evidence="16 17">
    <name type="scientific">Clupea harengus</name>
    <name type="common">Atlantic herring</name>
    <dbReference type="NCBI Taxonomy" id="7950"/>
    <lineage>
        <taxon>Eukaryota</taxon>
        <taxon>Metazoa</taxon>
        <taxon>Chordata</taxon>
        <taxon>Craniata</taxon>
        <taxon>Vertebrata</taxon>
        <taxon>Euteleostomi</taxon>
        <taxon>Actinopterygii</taxon>
        <taxon>Neopterygii</taxon>
        <taxon>Teleostei</taxon>
        <taxon>Clupei</taxon>
        <taxon>Clupeiformes</taxon>
        <taxon>Clupeoidei</taxon>
        <taxon>Clupeidae</taxon>
        <taxon>Clupea</taxon>
    </lineage>
</organism>
<comment type="function">
    <text evidence="9">Cell surface GPI-bound ligand for Eph receptors, a family of receptor tyrosine kinases which are crucial for migration, repulsion and adhesion during neuronal, vascular and epithelial development. Binds promiscuously Eph receptors residing on adjacent cells, leading to contact-dependent bidirectional signaling into neighboring cells. May play a role in the interaction between activated B-lymphocytes and dendritic cells in tonsils.</text>
</comment>
<evidence type="ECO:0000256" key="11">
    <source>
        <dbReference type="ARBA" id="ARBA00078735"/>
    </source>
</evidence>
<dbReference type="InterPro" id="IPR019765">
    <property type="entry name" value="Ephrin_CS"/>
</dbReference>
<dbReference type="PROSITE" id="PS01299">
    <property type="entry name" value="EPHRIN_RBD_1"/>
    <property type="match status" value="1"/>
</dbReference>
<feature type="domain" description="Ephrin RBD" evidence="15">
    <location>
        <begin position="28"/>
        <end position="163"/>
    </location>
</feature>
<reference evidence="17" key="1">
    <citation type="submission" date="2025-08" db="UniProtKB">
        <authorList>
            <consortium name="RefSeq"/>
        </authorList>
    </citation>
    <scope>IDENTIFICATION</scope>
</reference>
<dbReference type="CDD" id="cd10425">
    <property type="entry name" value="Ephrin-A_Ectodomain"/>
    <property type="match status" value="1"/>
</dbReference>
<proteinExistence type="inferred from homology"/>
<evidence type="ECO:0000313" key="16">
    <source>
        <dbReference type="Proteomes" id="UP000515152"/>
    </source>
</evidence>
<dbReference type="Proteomes" id="UP000515152">
    <property type="component" value="Chromosome 11"/>
</dbReference>
<sequence length="204" mass="22777">MGWHTYPGAFTVWRVTVLVIELVCTALGKRHVVYWNSTNTKLVSGDYSIQVDLNDYLDILCPHYPADLPSSSSPPETLALYLVPEAGFRGCHETRGAIKRWECNSPYAPYGAVRFSEKIQRFTPFSLGFEFLPGHHYYYSSLSTDDGPPLPCMKIRVTVCCESTGPEREQGTPAPRSRVDPVTSGSRRPPPLLLFPLVLVLLSV</sequence>
<dbReference type="AlphaFoldDB" id="A0A6P8G924"/>
<keyword evidence="6" id="KW-1015">Disulfide bond</keyword>
<evidence type="ECO:0000256" key="12">
    <source>
        <dbReference type="PROSITE-ProRule" id="PRU00884"/>
    </source>
</evidence>
<dbReference type="GeneID" id="105891802"/>
<keyword evidence="16" id="KW-1185">Reference proteome</keyword>
<dbReference type="InterPro" id="IPR034252">
    <property type="entry name" value="Ephrin-A_Ecto"/>
</dbReference>
<dbReference type="PRINTS" id="PR01347">
    <property type="entry name" value="EPHRIN"/>
</dbReference>
<evidence type="ECO:0000256" key="9">
    <source>
        <dbReference type="ARBA" id="ARBA00056022"/>
    </source>
</evidence>
<comment type="similarity">
    <text evidence="12 13">Belongs to the ephrin family.</text>
</comment>
<evidence type="ECO:0000256" key="14">
    <source>
        <dbReference type="SAM" id="MobiDB-lite"/>
    </source>
</evidence>
<comment type="caution">
    <text evidence="12">Lacks conserved residue(s) required for the propagation of feature annotation.</text>
</comment>
<evidence type="ECO:0000256" key="2">
    <source>
        <dbReference type="ARBA" id="ARBA00022475"/>
    </source>
</evidence>
<name>A0A6P8G924_CLUHA</name>
<keyword evidence="2" id="KW-1003">Cell membrane</keyword>